<accession>G4SV25</accession>
<protein>
    <submittedName>
        <fullName evidence="2">Uncharacterized protein</fullName>
    </submittedName>
</protein>
<evidence type="ECO:0000256" key="1">
    <source>
        <dbReference type="SAM" id="Phobius"/>
    </source>
</evidence>
<reference evidence="3" key="1">
    <citation type="journal article" date="2012" name="J. Bacteriol.">
        <title>Genome sequence of the haloalkaliphilic methanotrophic bacterium Methylomicrobium alcaliphilum 20Z.</title>
        <authorList>
            <person name="Vuilleumier S."/>
            <person name="Khmelenina V.N."/>
            <person name="Bringel F."/>
            <person name="Reshetnikov A.S."/>
            <person name="Lajus A."/>
            <person name="Mangenot S."/>
            <person name="Rouy Z."/>
            <person name="Op den Camp H.J."/>
            <person name="Jetten M.S."/>
            <person name="Dispirito A.A."/>
            <person name="Dunfield P."/>
            <person name="Klotz M.G."/>
            <person name="Semrau J.D."/>
            <person name="Stein L.Y."/>
            <person name="Barbe V."/>
            <person name="Medigue C."/>
            <person name="Trotsenko Y.A."/>
            <person name="Kalyuzhnaya M.G."/>
        </authorList>
    </citation>
    <scope>NUCLEOTIDE SEQUENCE [LARGE SCALE GENOMIC DNA]</scope>
    <source>
        <strain evidence="3">DSM 19304 / NCIMB 14124 / VKM B-2133 / 20Z</strain>
    </source>
</reference>
<feature type="transmembrane region" description="Helical" evidence="1">
    <location>
        <begin position="51"/>
        <end position="68"/>
    </location>
</feature>
<keyword evidence="1" id="KW-0472">Membrane</keyword>
<keyword evidence="1" id="KW-0812">Transmembrane</keyword>
<dbReference type="AlphaFoldDB" id="G4SV25"/>
<name>G4SV25_META2</name>
<keyword evidence="1" id="KW-1133">Transmembrane helix</keyword>
<evidence type="ECO:0000313" key="2">
    <source>
        <dbReference type="EMBL" id="CCE25123.1"/>
    </source>
</evidence>
<dbReference type="HOGENOM" id="CLU_2717705_0_0_6"/>
<evidence type="ECO:0000313" key="3">
    <source>
        <dbReference type="Proteomes" id="UP000008315"/>
    </source>
</evidence>
<sequence length="72" mass="7440">MDGGVMQYKTSRCKVLLAAMGVILLSFAGLGVASASEAVIITQASGQWSLAGWYGFSVILALIGFIAAKSKN</sequence>
<keyword evidence="3" id="KW-1185">Reference proteome</keyword>
<organism evidence="2 3">
    <name type="scientific">Methylotuvimicrobium alcaliphilum (strain DSM 19304 / NCIMB 14124 / VKM B-2133 / 20Z)</name>
    <name type="common">Methylomicrobium alcaliphilum</name>
    <dbReference type="NCBI Taxonomy" id="1091494"/>
    <lineage>
        <taxon>Bacteria</taxon>
        <taxon>Pseudomonadati</taxon>
        <taxon>Pseudomonadota</taxon>
        <taxon>Gammaproteobacteria</taxon>
        <taxon>Methylococcales</taxon>
        <taxon>Methylococcaceae</taxon>
        <taxon>Methylotuvimicrobium</taxon>
    </lineage>
</organism>
<dbReference type="KEGG" id="mah:MEALZ_3460"/>
<dbReference type="PATRIC" id="fig|271065.3.peg.3571"/>
<dbReference type="EMBL" id="FO082060">
    <property type="protein sequence ID" value="CCE25123.1"/>
    <property type="molecule type" value="Genomic_DNA"/>
</dbReference>
<gene>
    <name evidence="2" type="ordered locus">MEALZ_3460</name>
</gene>
<dbReference type="Proteomes" id="UP000008315">
    <property type="component" value="Chromosome"/>
</dbReference>
<proteinExistence type="predicted"/>